<proteinExistence type="inferred from homology"/>
<evidence type="ECO:0000256" key="7">
    <source>
        <dbReference type="RuleBase" id="RU363032"/>
    </source>
</evidence>
<evidence type="ECO:0000259" key="8">
    <source>
        <dbReference type="PROSITE" id="PS50928"/>
    </source>
</evidence>
<dbReference type="GO" id="GO:0055085">
    <property type="term" value="P:transmembrane transport"/>
    <property type="evidence" value="ECO:0007669"/>
    <property type="project" value="InterPro"/>
</dbReference>
<feature type="transmembrane region" description="Helical" evidence="7">
    <location>
        <begin position="72"/>
        <end position="93"/>
    </location>
</feature>
<protein>
    <submittedName>
        <fullName evidence="9">Carbohydrate ABC transporter membrane protein 2, CUT1 family</fullName>
    </submittedName>
</protein>
<reference evidence="9 10" key="1">
    <citation type="submission" date="2016-10" db="EMBL/GenBank/DDBJ databases">
        <authorList>
            <person name="de Groot N.N."/>
        </authorList>
    </citation>
    <scope>NUCLEOTIDE SEQUENCE [LARGE SCALE GENOMIC DNA]</scope>
    <source>
        <strain evidence="9 10">DSM 23042</strain>
    </source>
</reference>
<evidence type="ECO:0000313" key="10">
    <source>
        <dbReference type="Proteomes" id="UP000198885"/>
    </source>
</evidence>
<feature type="transmembrane region" description="Helical" evidence="7">
    <location>
        <begin position="181"/>
        <end position="206"/>
    </location>
</feature>
<evidence type="ECO:0000256" key="2">
    <source>
        <dbReference type="ARBA" id="ARBA00022448"/>
    </source>
</evidence>
<keyword evidence="6 7" id="KW-0472">Membrane</keyword>
<dbReference type="STRING" id="641238.SAMN04490244_111104"/>
<dbReference type="InterPro" id="IPR000515">
    <property type="entry name" value="MetI-like"/>
</dbReference>
<dbReference type="GO" id="GO:0005886">
    <property type="term" value="C:plasma membrane"/>
    <property type="evidence" value="ECO:0007669"/>
    <property type="project" value="UniProtKB-SubCell"/>
</dbReference>
<feature type="transmembrane region" description="Helical" evidence="7">
    <location>
        <begin position="137"/>
        <end position="160"/>
    </location>
</feature>
<feature type="transmembrane region" description="Helical" evidence="7">
    <location>
        <begin position="105"/>
        <end position="125"/>
    </location>
</feature>
<dbReference type="CDD" id="cd06261">
    <property type="entry name" value="TM_PBP2"/>
    <property type="match status" value="1"/>
</dbReference>
<name>A0A1H9WLG4_9RHOB</name>
<sequence length="276" mass="29419">MSPRAADIATYVAAILLAALFLAPLTWLVSLALRMPQEVYLGAARFVPESPTLDNFVQILTDRAFGSYLWNAVKLCALGAFGAVVVATPAAYAFSRMRFRGRLPLMLAILLVQMISPLVVLIPLYRYMDRIGLLDTHLSVIGVYMALGVPLAVWLLKAAFDTIPPSLEEAAAIDGCSRPEILLRITLPLAAPGLASAFILNMIMGWSQFLVPFILLTGDGKLPISVAIFNFAGSTSASTTQLLAAACLVAVVPALACFVALQRMIVRAITAGAVKG</sequence>
<dbReference type="SUPFAM" id="SSF161098">
    <property type="entry name" value="MetI-like"/>
    <property type="match status" value="1"/>
</dbReference>
<dbReference type="RefSeq" id="WP_092695741.1">
    <property type="nucleotide sequence ID" value="NZ_FOGU01000011.1"/>
</dbReference>
<feature type="transmembrane region" description="Helical" evidence="7">
    <location>
        <begin position="242"/>
        <end position="261"/>
    </location>
</feature>
<evidence type="ECO:0000256" key="1">
    <source>
        <dbReference type="ARBA" id="ARBA00004651"/>
    </source>
</evidence>
<dbReference type="InterPro" id="IPR050901">
    <property type="entry name" value="BP-dep_ABC_trans_perm"/>
</dbReference>
<organism evidence="9 10">
    <name type="scientific">Tranquillimonas rosea</name>
    <dbReference type="NCBI Taxonomy" id="641238"/>
    <lineage>
        <taxon>Bacteria</taxon>
        <taxon>Pseudomonadati</taxon>
        <taxon>Pseudomonadota</taxon>
        <taxon>Alphaproteobacteria</taxon>
        <taxon>Rhodobacterales</taxon>
        <taxon>Roseobacteraceae</taxon>
        <taxon>Tranquillimonas</taxon>
    </lineage>
</organism>
<evidence type="ECO:0000256" key="3">
    <source>
        <dbReference type="ARBA" id="ARBA00022475"/>
    </source>
</evidence>
<dbReference type="Gene3D" id="1.10.3720.10">
    <property type="entry name" value="MetI-like"/>
    <property type="match status" value="1"/>
</dbReference>
<evidence type="ECO:0000313" key="9">
    <source>
        <dbReference type="EMBL" id="SES34730.1"/>
    </source>
</evidence>
<feature type="domain" description="ABC transmembrane type-1" evidence="8">
    <location>
        <begin position="69"/>
        <end position="261"/>
    </location>
</feature>
<evidence type="ECO:0000256" key="5">
    <source>
        <dbReference type="ARBA" id="ARBA00022989"/>
    </source>
</evidence>
<keyword evidence="4 7" id="KW-0812">Transmembrane</keyword>
<keyword evidence="5 7" id="KW-1133">Transmembrane helix</keyword>
<keyword evidence="10" id="KW-1185">Reference proteome</keyword>
<accession>A0A1H9WLG4</accession>
<dbReference type="Pfam" id="PF00528">
    <property type="entry name" value="BPD_transp_1"/>
    <property type="match status" value="1"/>
</dbReference>
<dbReference type="AlphaFoldDB" id="A0A1H9WLG4"/>
<comment type="similarity">
    <text evidence="7">Belongs to the binding-protein-dependent transport system permease family.</text>
</comment>
<gene>
    <name evidence="9" type="ORF">SAMN04490244_111104</name>
</gene>
<dbReference type="InterPro" id="IPR035906">
    <property type="entry name" value="MetI-like_sf"/>
</dbReference>
<evidence type="ECO:0000256" key="6">
    <source>
        <dbReference type="ARBA" id="ARBA00023136"/>
    </source>
</evidence>
<dbReference type="Proteomes" id="UP000198885">
    <property type="component" value="Unassembled WGS sequence"/>
</dbReference>
<keyword evidence="3" id="KW-1003">Cell membrane</keyword>
<dbReference type="PROSITE" id="PS50928">
    <property type="entry name" value="ABC_TM1"/>
    <property type="match status" value="1"/>
</dbReference>
<feature type="transmembrane region" description="Helical" evidence="7">
    <location>
        <begin position="12"/>
        <end position="33"/>
    </location>
</feature>
<keyword evidence="2 7" id="KW-0813">Transport</keyword>
<dbReference type="OrthoDB" id="9815445at2"/>
<dbReference type="PANTHER" id="PTHR32243">
    <property type="entry name" value="MALTOSE TRANSPORT SYSTEM PERMEASE-RELATED"/>
    <property type="match status" value="1"/>
</dbReference>
<evidence type="ECO:0000256" key="4">
    <source>
        <dbReference type="ARBA" id="ARBA00022692"/>
    </source>
</evidence>
<comment type="subcellular location">
    <subcellularLocation>
        <location evidence="1 7">Cell membrane</location>
        <topology evidence="1 7">Multi-pass membrane protein</topology>
    </subcellularLocation>
</comment>
<dbReference type="PANTHER" id="PTHR32243:SF18">
    <property type="entry name" value="INNER MEMBRANE ABC TRANSPORTER PERMEASE PROTEIN YCJP"/>
    <property type="match status" value="1"/>
</dbReference>
<dbReference type="EMBL" id="FOGU01000011">
    <property type="protein sequence ID" value="SES34730.1"/>
    <property type="molecule type" value="Genomic_DNA"/>
</dbReference>